<name>A0A3G3MIG6_9FLOR</name>
<dbReference type="EMBL" id="MH281623">
    <property type="protein sequence ID" value="AYR06637.1"/>
    <property type="molecule type" value="Genomic_DNA"/>
</dbReference>
<feature type="transmembrane region" description="Helical" evidence="5">
    <location>
        <begin position="211"/>
        <end position="230"/>
    </location>
</feature>
<feature type="transmembrane region" description="Helical" evidence="5">
    <location>
        <begin position="467"/>
        <end position="490"/>
    </location>
</feature>
<evidence type="ECO:0000256" key="4">
    <source>
        <dbReference type="ARBA" id="ARBA00023136"/>
    </source>
</evidence>
<evidence type="ECO:0000256" key="3">
    <source>
        <dbReference type="ARBA" id="ARBA00022989"/>
    </source>
</evidence>
<gene>
    <name evidence="7" type="primary">ND2</name>
</gene>
<dbReference type="PANTHER" id="PTHR22773">
    <property type="entry name" value="NADH DEHYDROGENASE"/>
    <property type="match status" value="1"/>
</dbReference>
<dbReference type="GO" id="GO:0008137">
    <property type="term" value="F:NADH dehydrogenase (ubiquinone) activity"/>
    <property type="evidence" value="ECO:0007669"/>
    <property type="project" value="InterPro"/>
</dbReference>
<feature type="transmembrane region" description="Helical" evidence="5">
    <location>
        <begin position="42"/>
        <end position="62"/>
    </location>
</feature>
<protein>
    <submittedName>
        <fullName evidence="7">NADH dehydrogenase subunit 2</fullName>
    </submittedName>
</protein>
<dbReference type="Pfam" id="PF00361">
    <property type="entry name" value="Proton_antipo_M"/>
    <property type="match status" value="1"/>
</dbReference>
<evidence type="ECO:0000256" key="1">
    <source>
        <dbReference type="ARBA" id="ARBA00004141"/>
    </source>
</evidence>
<organism evidence="7">
    <name type="scientific">Synarthrophyton chejuense</name>
    <dbReference type="NCBI Taxonomy" id="2485825"/>
    <lineage>
        <taxon>Eukaryota</taxon>
        <taxon>Rhodophyta</taxon>
        <taxon>Florideophyceae</taxon>
        <taxon>Corallinophycidae</taxon>
        <taxon>Hapalidiales</taxon>
        <taxon>Hapalidiaceae</taxon>
        <taxon>Melobesioideae</taxon>
        <taxon>Synarthrophyton</taxon>
    </lineage>
</organism>
<geneLocation type="mitochondrion" evidence="7"/>
<feature type="transmembrane region" description="Helical" evidence="5">
    <location>
        <begin position="335"/>
        <end position="362"/>
    </location>
</feature>
<dbReference type="GO" id="GO:0016020">
    <property type="term" value="C:membrane"/>
    <property type="evidence" value="ECO:0007669"/>
    <property type="project" value="UniProtKB-SubCell"/>
</dbReference>
<dbReference type="InterPro" id="IPR010096">
    <property type="entry name" value="NADH-Q_OxRdtase_suN/2"/>
</dbReference>
<feature type="transmembrane region" description="Helical" evidence="5">
    <location>
        <begin position="167"/>
        <end position="191"/>
    </location>
</feature>
<keyword evidence="2 5" id="KW-0812">Transmembrane</keyword>
<dbReference type="RefSeq" id="YP_009541967.1">
    <property type="nucleotide sequence ID" value="NC_039979.1"/>
</dbReference>
<evidence type="ECO:0000256" key="5">
    <source>
        <dbReference type="SAM" id="Phobius"/>
    </source>
</evidence>
<reference evidence="7" key="1">
    <citation type="journal article" date="2018" name="Genome Biol. Evol.">
        <title>Mitochondrial and Plastid Genomes from Coralline Red Algae Provide Insights into the Incongruent Evolutionary Histories of Organelles.</title>
        <authorList>
            <person name="Lee J."/>
            <person name="Song H.J."/>
            <person name="In Park S."/>
            <person name="Lee Y.M."/>
            <person name="Jeong S.Y."/>
            <person name="Oh Cho T."/>
            <person name="Kim J.H."/>
            <person name="Choi H.G."/>
            <person name="Choi C.G."/>
            <person name="Nelson W.A."/>
            <person name="Fredericq S."/>
            <person name="Bhattacharya D."/>
            <person name="Su Yoon H."/>
        </authorList>
    </citation>
    <scope>NUCLEOTIDE SEQUENCE</scope>
</reference>
<dbReference type="GO" id="GO:0042773">
    <property type="term" value="P:ATP synthesis coupled electron transport"/>
    <property type="evidence" value="ECO:0007669"/>
    <property type="project" value="InterPro"/>
</dbReference>
<feature type="transmembrane region" description="Helical" evidence="5">
    <location>
        <begin position="112"/>
        <end position="130"/>
    </location>
</feature>
<sequence>MKINAIFDIYFTLPEIYLSISIFYLLIFGVLLSVSKIKGYPLLSFTFSYLILQVLFFTIFFFMNFPYLNFYSWNYFLTSDFFIYFSKIILGLSVILWIYLSRNYTIQEKLNSFEYWLLILLATLALFLILQSYDITTTYLVIEFQSLTFYVLASFKRSSEFSTEAGLKYFVLGAFSSAFLLFGLSLLYGLTGLTNFLDLSIFFTGFLLENKLLFFGTFISLIFITSSLLFKISSAPFHMWSPDVYEGAPTSITAFFAIFPKLVIFTLLIRIYFFTFHDFFFLWKNLFLITSFLSLFIGALGAFTQNKWKRFLAYSSISHIGFISIGFLTGELDGIFSIIIYLFIYIVTSFSIFSFLISLRLYEYPKHYQIRYIFEVINLSKINPILSISLTLILFSMAGIPPLSGFFAKVFVLLIGIQSNYYILVLVAVFTSSISCFYYIRIIQTIYFINTSKKFSLMIPISKSNSLILGSSCIFLLLFFLDIELFSIPINRMALSFSY</sequence>
<feature type="domain" description="NADH:quinone oxidoreductase/Mrp antiporter transmembrane" evidence="6">
    <location>
        <begin position="132"/>
        <end position="435"/>
    </location>
</feature>
<comment type="subcellular location">
    <subcellularLocation>
        <location evidence="1">Membrane</location>
        <topology evidence="1">Multi-pass membrane protein</topology>
    </subcellularLocation>
</comment>
<keyword evidence="3 5" id="KW-1133">Transmembrane helix</keyword>
<accession>A0A3G3MIG6</accession>
<proteinExistence type="inferred from homology"/>
<dbReference type="NCBIfam" id="TIGR01770">
    <property type="entry name" value="NDH_I_N"/>
    <property type="match status" value="1"/>
</dbReference>
<evidence type="ECO:0000256" key="2">
    <source>
        <dbReference type="ARBA" id="ARBA00022692"/>
    </source>
</evidence>
<keyword evidence="4 5" id="KW-0472">Membrane</keyword>
<evidence type="ECO:0000259" key="6">
    <source>
        <dbReference type="Pfam" id="PF00361"/>
    </source>
</evidence>
<feature type="transmembrane region" description="Helical" evidence="5">
    <location>
        <begin position="82"/>
        <end position="100"/>
    </location>
</feature>
<feature type="transmembrane region" description="Helical" evidence="5">
    <location>
        <begin position="285"/>
        <end position="304"/>
    </location>
</feature>
<feature type="transmembrane region" description="Helical" evidence="5">
    <location>
        <begin position="421"/>
        <end position="440"/>
    </location>
</feature>
<dbReference type="AlphaFoldDB" id="A0A3G3MIG6"/>
<feature type="transmembrane region" description="Helical" evidence="5">
    <location>
        <begin position="382"/>
        <end position="401"/>
    </location>
</feature>
<feature type="transmembrane region" description="Helical" evidence="5">
    <location>
        <begin position="16"/>
        <end position="35"/>
    </location>
</feature>
<evidence type="ECO:0000313" key="7">
    <source>
        <dbReference type="EMBL" id="AYR06637.1"/>
    </source>
</evidence>
<dbReference type="GeneID" id="38463774"/>
<dbReference type="InterPro" id="IPR001750">
    <property type="entry name" value="ND/Mrp_TM"/>
</dbReference>
<dbReference type="HAMAP" id="MF_00445">
    <property type="entry name" value="NDH1_NuoN_1"/>
    <property type="match status" value="1"/>
</dbReference>
<keyword evidence="7" id="KW-0496">Mitochondrion</keyword>
<feature type="transmembrane region" description="Helical" evidence="5">
    <location>
        <begin position="251"/>
        <end position="273"/>
    </location>
</feature>